<evidence type="ECO:0000259" key="3">
    <source>
        <dbReference type="Pfam" id="PF10620"/>
    </source>
</evidence>
<feature type="domain" description="Phosphoribosyl-dephospho-CoA transferase MdcG C-terminal" evidence="3">
    <location>
        <begin position="90"/>
        <end position="205"/>
    </location>
</feature>
<evidence type="ECO:0000256" key="2">
    <source>
        <dbReference type="ARBA" id="ARBA00022695"/>
    </source>
</evidence>
<sequence>MMRIERHDIVHLDPAAWPEIVADHPALQAVPEIAGWTGATRPLIARRPACGDRAGMVPLGLALPPALGKRRLALGVRPDAIAAVAPPPRLADAAAAAPAGWRDTIAALVAAAPATRCFGSLAWTWLTGLPYGSATSDIDLLWRVASPDRAAGLAAAITTIEARAPMRLDGEFVTPRNLAVQWREWASAAPEVLAKSADDCRMAPRAMLFA</sequence>
<protein>
    <submittedName>
        <fullName evidence="5">Phosphoribosyl-dephospho-CoA transferase</fullName>
        <ecNumber evidence="5">2.7.7.66</ecNumber>
    </submittedName>
</protein>
<feature type="domain" description="Phosphoribosyl-dephospho-CoA transferase MdcG N-terminal" evidence="4">
    <location>
        <begin position="5"/>
        <end position="87"/>
    </location>
</feature>
<dbReference type="Pfam" id="PF20866">
    <property type="entry name" value="MdcG_N"/>
    <property type="match status" value="1"/>
</dbReference>
<dbReference type="InterPro" id="IPR048903">
    <property type="entry name" value="MdcG_N"/>
</dbReference>
<proteinExistence type="predicted"/>
<name>A0ABU0FP92_9HYPH</name>
<dbReference type="Proteomes" id="UP001237448">
    <property type="component" value="Unassembled WGS sequence"/>
</dbReference>
<dbReference type="Pfam" id="PF10620">
    <property type="entry name" value="MdcG"/>
    <property type="match status" value="1"/>
</dbReference>
<evidence type="ECO:0000313" key="5">
    <source>
        <dbReference type="EMBL" id="MDQ0396427.1"/>
    </source>
</evidence>
<dbReference type="EMBL" id="JAUSVK010000001">
    <property type="protein sequence ID" value="MDQ0396427.1"/>
    <property type="molecule type" value="Genomic_DNA"/>
</dbReference>
<evidence type="ECO:0000313" key="6">
    <source>
        <dbReference type="Proteomes" id="UP001237448"/>
    </source>
</evidence>
<dbReference type="GO" id="GO:0016779">
    <property type="term" value="F:nucleotidyltransferase activity"/>
    <property type="evidence" value="ECO:0007669"/>
    <property type="project" value="UniProtKB-KW"/>
</dbReference>
<evidence type="ECO:0000259" key="4">
    <source>
        <dbReference type="Pfam" id="PF20866"/>
    </source>
</evidence>
<dbReference type="NCBIfam" id="TIGR03135">
    <property type="entry name" value="malonate_mdcG"/>
    <property type="match status" value="1"/>
</dbReference>
<keyword evidence="6" id="KW-1185">Reference proteome</keyword>
<reference evidence="5 6" key="1">
    <citation type="submission" date="2023-07" db="EMBL/GenBank/DDBJ databases">
        <title>Genomic Encyclopedia of Type Strains, Phase IV (KMG-IV): sequencing the most valuable type-strain genomes for metagenomic binning, comparative biology and taxonomic classification.</title>
        <authorList>
            <person name="Goeker M."/>
        </authorList>
    </citation>
    <scope>NUCLEOTIDE SEQUENCE [LARGE SCALE GENOMIC DNA]</scope>
    <source>
        <strain evidence="5 6">DSM 5896</strain>
    </source>
</reference>
<dbReference type="EC" id="2.7.7.66" evidence="5"/>
<keyword evidence="2 5" id="KW-0548">Nucleotidyltransferase</keyword>
<evidence type="ECO:0000256" key="1">
    <source>
        <dbReference type="ARBA" id="ARBA00022679"/>
    </source>
</evidence>
<gene>
    <name evidence="5" type="ORF">J3R73_006219</name>
</gene>
<comment type="caution">
    <text evidence="5">The sequence shown here is derived from an EMBL/GenBank/DDBJ whole genome shotgun (WGS) entry which is preliminary data.</text>
</comment>
<organism evidence="5 6">
    <name type="scientific">Labrys monachus</name>
    <dbReference type="NCBI Taxonomy" id="217067"/>
    <lineage>
        <taxon>Bacteria</taxon>
        <taxon>Pseudomonadati</taxon>
        <taxon>Pseudomonadota</taxon>
        <taxon>Alphaproteobacteria</taxon>
        <taxon>Hyphomicrobiales</taxon>
        <taxon>Xanthobacteraceae</taxon>
        <taxon>Labrys</taxon>
    </lineage>
</organism>
<accession>A0ABU0FP92</accession>
<dbReference type="InterPro" id="IPR049180">
    <property type="entry name" value="MdcG_C"/>
</dbReference>
<dbReference type="InterPro" id="IPR017557">
    <property type="entry name" value="Holo-ACP_synthase"/>
</dbReference>
<keyword evidence="1 5" id="KW-0808">Transferase</keyword>